<keyword evidence="9" id="KW-0812">Transmembrane</keyword>
<feature type="domain" description="Signal transduction histidine kinase subgroup 3 dimerisation and phosphoacceptor" evidence="11">
    <location>
        <begin position="183"/>
        <end position="248"/>
    </location>
</feature>
<evidence type="ECO:0000259" key="11">
    <source>
        <dbReference type="Pfam" id="PF07730"/>
    </source>
</evidence>
<evidence type="ECO:0000256" key="4">
    <source>
        <dbReference type="ARBA" id="ARBA00022679"/>
    </source>
</evidence>
<keyword evidence="9" id="KW-1133">Transmembrane helix</keyword>
<dbReference type="CDD" id="cd16917">
    <property type="entry name" value="HATPase_UhpB-NarQ-NarX-like"/>
    <property type="match status" value="1"/>
</dbReference>
<keyword evidence="4" id="KW-0808">Transferase</keyword>
<comment type="caution">
    <text evidence="12">The sequence shown here is derived from an EMBL/GenBank/DDBJ whole genome shotgun (WGS) entry which is preliminary data.</text>
</comment>
<dbReference type="PANTHER" id="PTHR24421">
    <property type="entry name" value="NITRATE/NITRITE SENSOR PROTEIN NARX-RELATED"/>
    <property type="match status" value="1"/>
</dbReference>
<keyword evidence="8" id="KW-0902">Two-component regulatory system</keyword>
<gene>
    <name evidence="12" type="ORF">BJY18_004292</name>
</gene>
<sequence>MLRTADWPLRRGLVIAEVAVLGGLNGEQVVRWLVQHEPPTAGEAVYFVVGVVAGGLALARRRLPERTAALAASAIALSLVFSMVGFFAEPDATLNGDPEAIAVILLVGASCHRVPPRGAGGLALLGGVAVVAAPGLRYGIDFTTLAVAVLWALLWGCGVAVGLMLRDGDVRREAALSAARNRERLALARELHDLVAHHITGVVVRTQAAGVVLAGSPEQELIQEIEHAGAEALAAVRRLVMMLRSPDQLALVTTGGLVETVEAAVDGDEAVTVELASGLAELAVAPETVSTVHRVVLESLTNVRKHAPEARRVSVTVASAAEGQSLRIEVHNDGLRPGRARRSPGGYGLVGMRERIVALGGTLTAGEHGERGWRVLADLPLPGGAAADRPPERGMTR</sequence>
<keyword evidence="7" id="KW-0067">ATP-binding</keyword>
<organism evidence="12 13">
    <name type="scientific">Amycolatopsis jiangsuensis</name>
    <dbReference type="NCBI Taxonomy" id="1181879"/>
    <lineage>
        <taxon>Bacteria</taxon>
        <taxon>Bacillati</taxon>
        <taxon>Actinomycetota</taxon>
        <taxon>Actinomycetes</taxon>
        <taxon>Pseudonocardiales</taxon>
        <taxon>Pseudonocardiaceae</taxon>
        <taxon>Amycolatopsis</taxon>
    </lineage>
</organism>
<evidence type="ECO:0000256" key="5">
    <source>
        <dbReference type="ARBA" id="ARBA00022741"/>
    </source>
</evidence>
<dbReference type="GO" id="GO:0005524">
    <property type="term" value="F:ATP binding"/>
    <property type="evidence" value="ECO:0007669"/>
    <property type="project" value="UniProtKB-KW"/>
</dbReference>
<dbReference type="InterPro" id="IPR003594">
    <property type="entry name" value="HATPase_dom"/>
</dbReference>
<dbReference type="EMBL" id="JACHMG010000001">
    <property type="protein sequence ID" value="MBB4686807.1"/>
    <property type="molecule type" value="Genomic_DNA"/>
</dbReference>
<evidence type="ECO:0000256" key="1">
    <source>
        <dbReference type="ARBA" id="ARBA00000085"/>
    </source>
</evidence>
<dbReference type="InterPro" id="IPR011712">
    <property type="entry name" value="Sig_transdc_His_kin_sub3_dim/P"/>
</dbReference>
<evidence type="ECO:0000256" key="6">
    <source>
        <dbReference type="ARBA" id="ARBA00022777"/>
    </source>
</evidence>
<evidence type="ECO:0000313" key="12">
    <source>
        <dbReference type="EMBL" id="MBB4686807.1"/>
    </source>
</evidence>
<feature type="transmembrane region" description="Helical" evidence="9">
    <location>
        <begin position="68"/>
        <end position="88"/>
    </location>
</feature>
<dbReference type="GO" id="GO:0046983">
    <property type="term" value="F:protein dimerization activity"/>
    <property type="evidence" value="ECO:0007669"/>
    <property type="project" value="InterPro"/>
</dbReference>
<dbReference type="GO" id="GO:0016020">
    <property type="term" value="C:membrane"/>
    <property type="evidence" value="ECO:0007669"/>
    <property type="project" value="InterPro"/>
</dbReference>
<dbReference type="PANTHER" id="PTHR24421:SF10">
    <property type="entry name" value="NITRATE_NITRITE SENSOR PROTEIN NARQ"/>
    <property type="match status" value="1"/>
</dbReference>
<evidence type="ECO:0000256" key="7">
    <source>
        <dbReference type="ARBA" id="ARBA00022840"/>
    </source>
</evidence>
<feature type="transmembrane region" description="Helical" evidence="9">
    <location>
        <begin position="40"/>
        <end position="59"/>
    </location>
</feature>
<keyword evidence="9" id="KW-0472">Membrane</keyword>
<evidence type="ECO:0000256" key="3">
    <source>
        <dbReference type="ARBA" id="ARBA00022553"/>
    </source>
</evidence>
<dbReference type="AlphaFoldDB" id="A0A840IZU2"/>
<protein>
    <recommendedName>
        <fullName evidence="2">histidine kinase</fullName>
        <ecNumber evidence="2">2.7.13.3</ecNumber>
    </recommendedName>
</protein>
<evidence type="ECO:0000313" key="13">
    <source>
        <dbReference type="Proteomes" id="UP000581769"/>
    </source>
</evidence>
<reference evidence="12 13" key="1">
    <citation type="submission" date="2020-08" db="EMBL/GenBank/DDBJ databases">
        <title>Sequencing the genomes of 1000 actinobacteria strains.</title>
        <authorList>
            <person name="Klenk H.-P."/>
        </authorList>
    </citation>
    <scope>NUCLEOTIDE SEQUENCE [LARGE SCALE GENOMIC DNA]</scope>
    <source>
        <strain evidence="12 13">DSM 45859</strain>
    </source>
</reference>
<dbReference type="Pfam" id="PF02518">
    <property type="entry name" value="HATPase_c"/>
    <property type="match status" value="1"/>
</dbReference>
<dbReference type="SUPFAM" id="SSF55874">
    <property type="entry name" value="ATPase domain of HSP90 chaperone/DNA topoisomerase II/histidine kinase"/>
    <property type="match status" value="1"/>
</dbReference>
<comment type="catalytic activity">
    <reaction evidence="1">
        <text>ATP + protein L-histidine = ADP + protein N-phospho-L-histidine.</text>
        <dbReference type="EC" id="2.7.13.3"/>
    </reaction>
</comment>
<evidence type="ECO:0000256" key="2">
    <source>
        <dbReference type="ARBA" id="ARBA00012438"/>
    </source>
</evidence>
<dbReference type="Pfam" id="PF07730">
    <property type="entry name" value="HisKA_3"/>
    <property type="match status" value="1"/>
</dbReference>
<proteinExistence type="predicted"/>
<feature type="transmembrane region" description="Helical" evidence="9">
    <location>
        <begin position="122"/>
        <end position="140"/>
    </location>
</feature>
<dbReference type="EC" id="2.7.13.3" evidence="2"/>
<feature type="domain" description="Histidine kinase/HSP90-like ATPase" evidence="10">
    <location>
        <begin position="291"/>
        <end position="382"/>
    </location>
</feature>
<evidence type="ECO:0000259" key="10">
    <source>
        <dbReference type="Pfam" id="PF02518"/>
    </source>
</evidence>
<dbReference type="InterPro" id="IPR050482">
    <property type="entry name" value="Sensor_HK_TwoCompSys"/>
</dbReference>
<dbReference type="RefSeq" id="WP_184781608.1">
    <property type="nucleotide sequence ID" value="NZ_JACHMG010000001.1"/>
</dbReference>
<evidence type="ECO:0000256" key="9">
    <source>
        <dbReference type="SAM" id="Phobius"/>
    </source>
</evidence>
<dbReference type="InterPro" id="IPR036890">
    <property type="entry name" value="HATPase_C_sf"/>
</dbReference>
<feature type="transmembrane region" description="Helical" evidence="9">
    <location>
        <begin position="12"/>
        <end position="34"/>
    </location>
</feature>
<dbReference type="GO" id="GO:0000155">
    <property type="term" value="F:phosphorelay sensor kinase activity"/>
    <property type="evidence" value="ECO:0007669"/>
    <property type="project" value="InterPro"/>
</dbReference>
<dbReference type="Gene3D" id="3.30.565.10">
    <property type="entry name" value="Histidine kinase-like ATPase, C-terminal domain"/>
    <property type="match status" value="1"/>
</dbReference>
<feature type="transmembrane region" description="Helical" evidence="9">
    <location>
        <begin position="146"/>
        <end position="165"/>
    </location>
</feature>
<keyword evidence="3" id="KW-0597">Phosphoprotein</keyword>
<dbReference type="Gene3D" id="1.20.5.1930">
    <property type="match status" value="1"/>
</dbReference>
<dbReference type="Proteomes" id="UP000581769">
    <property type="component" value="Unassembled WGS sequence"/>
</dbReference>
<name>A0A840IZU2_9PSEU</name>
<keyword evidence="13" id="KW-1185">Reference proteome</keyword>
<accession>A0A840IZU2</accession>
<keyword evidence="6 12" id="KW-0418">Kinase</keyword>
<evidence type="ECO:0000256" key="8">
    <source>
        <dbReference type="ARBA" id="ARBA00023012"/>
    </source>
</evidence>
<keyword evidence="5" id="KW-0547">Nucleotide-binding</keyword>